<reference evidence="4" key="1">
    <citation type="submission" date="2017-01" db="EMBL/GenBank/DDBJ databases">
        <title>Comparative genomics of anhydrobiosis in the tardigrade Hypsibius dujardini.</title>
        <authorList>
            <person name="Yoshida Y."/>
            <person name="Koutsovoulos G."/>
            <person name="Laetsch D."/>
            <person name="Stevens L."/>
            <person name="Kumar S."/>
            <person name="Horikawa D."/>
            <person name="Ishino K."/>
            <person name="Komine S."/>
            <person name="Tomita M."/>
            <person name="Blaxter M."/>
            <person name="Arakawa K."/>
        </authorList>
    </citation>
    <scope>NUCLEOTIDE SEQUENCE [LARGE SCALE GENOMIC DNA]</scope>
    <source>
        <strain evidence="4">Z151</strain>
    </source>
</reference>
<gene>
    <name evidence="3" type="ORF">BV898_08150</name>
</gene>
<name>A0A1W0WR87_HYPEX</name>
<evidence type="ECO:0000259" key="2">
    <source>
        <dbReference type="PROSITE" id="PS51886"/>
    </source>
</evidence>
<dbReference type="SMART" id="SM00584">
    <property type="entry name" value="TLDc"/>
    <property type="match status" value="1"/>
</dbReference>
<evidence type="ECO:0000313" key="4">
    <source>
        <dbReference type="Proteomes" id="UP000192578"/>
    </source>
</evidence>
<protein>
    <recommendedName>
        <fullName evidence="2">TLDc domain-containing protein</fullName>
    </recommendedName>
</protein>
<evidence type="ECO:0000313" key="3">
    <source>
        <dbReference type="EMBL" id="OQV17692.1"/>
    </source>
</evidence>
<organism evidence="3 4">
    <name type="scientific">Hypsibius exemplaris</name>
    <name type="common">Freshwater tardigrade</name>
    <dbReference type="NCBI Taxonomy" id="2072580"/>
    <lineage>
        <taxon>Eukaryota</taxon>
        <taxon>Metazoa</taxon>
        <taxon>Ecdysozoa</taxon>
        <taxon>Tardigrada</taxon>
        <taxon>Eutardigrada</taxon>
        <taxon>Parachela</taxon>
        <taxon>Hypsibioidea</taxon>
        <taxon>Hypsibiidae</taxon>
        <taxon>Hypsibius</taxon>
    </lineage>
</organism>
<sequence length="293" mass="32722">MDPDIFHYPRQTIKGTALVAQDPHNPYPFDQPNKYIQLVRVKLGSPNMKRHPSIPEEPSGEDEESVAAAAKNNEMSPWSFGVKGTERKEVEKRTPRLLMRHSSSIYNAFQRVGKILTDDQFESIWLFLPARYQIGRFSQLVFTTIDDGVSIRTLLDRVKGYAASLLVVKTSDGDVFGAFCSEDWAKRYEMKSELSFFGTGESFLFTCLPRSRVYPWVGWTSKVGDIPSTYQCLFMAANSSTIVIGGGGGGCGLRFNSDLSRGRSETCSTFENQPLCVAGDFLTSTLEVYGLMP</sequence>
<dbReference type="EMBL" id="MTYJ01000057">
    <property type="protein sequence ID" value="OQV17692.1"/>
    <property type="molecule type" value="Genomic_DNA"/>
</dbReference>
<dbReference type="AlphaFoldDB" id="A0A1W0WR87"/>
<dbReference type="OrthoDB" id="10065050at2759"/>
<dbReference type="PROSITE" id="PS51886">
    <property type="entry name" value="TLDC"/>
    <property type="match status" value="1"/>
</dbReference>
<keyword evidence="4" id="KW-1185">Reference proteome</keyword>
<evidence type="ECO:0000256" key="1">
    <source>
        <dbReference type="SAM" id="MobiDB-lite"/>
    </source>
</evidence>
<feature type="region of interest" description="Disordered" evidence="1">
    <location>
        <begin position="46"/>
        <end position="66"/>
    </location>
</feature>
<dbReference type="InterPro" id="IPR006571">
    <property type="entry name" value="TLDc_dom"/>
</dbReference>
<dbReference type="PANTHER" id="PTHR23354">
    <property type="entry name" value="NUCLEOLAR PROTEIN 7/ESTROGEN RECEPTOR COACTIVATOR-RELATED"/>
    <property type="match status" value="1"/>
</dbReference>
<dbReference type="Pfam" id="PF07534">
    <property type="entry name" value="TLD"/>
    <property type="match status" value="1"/>
</dbReference>
<dbReference type="Proteomes" id="UP000192578">
    <property type="component" value="Unassembled WGS sequence"/>
</dbReference>
<dbReference type="PANTHER" id="PTHR23354:SF122">
    <property type="entry name" value="GTPASE-ACTIVATING PROTEIN SKYWALKER"/>
    <property type="match status" value="1"/>
</dbReference>
<feature type="domain" description="TLDc" evidence="2">
    <location>
        <begin position="114"/>
        <end position="292"/>
    </location>
</feature>
<proteinExistence type="predicted"/>
<comment type="caution">
    <text evidence="3">The sequence shown here is derived from an EMBL/GenBank/DDBJ whole genome shotgun (WGS) entry which is preliminary data.</text>
</comment>
<accession>A0A1W0WR87</accession>